<name>A0ABS4VRH1_9PSEU</name>
<dbReference type="Pfam" id="PF00296">
    <property type="entry name" value="Bac_luciferase"/>
    <property type="match status" value="1"/>
</dbReference>
<keyword evidence="2" id="KW-0503">Monooxygenase</keyword>
<dbReference type="RefSeq" id="WP_210026584.1">
    <property type="nucleotide sequence ID" value="NZ_JAGINU010000001.1"/>
</dbReference>
<keyword evidence="5" id="KW-1185">Reference proteome</keyword>
<dbReference type="InterPro" id="IPR050766">
    <property type="entry name" value="Bact_Lucif_Oxidored"/>
</dbReference>
<reference evidence="4 5" key="1">
    <citation type="submission" date="2021-03" db="EMBL/GenBank/DDBJ databases">
        <title>Sequencing the genomes of 1000 actinobacteria strains.</title>
        <authorList>
            <person name="Klenk H.-P."/>
        </authorList>
    </citation>
    <scope>NUCLEOTIDE SEQUENCE [LARGE SCALE GENOMIC DNA]</scope>
    <source>
        <strain evidence="4 5">DSM 45256</strain>
    </source>
</reference>
<feature type="domain" description="Luciferase-like" evidence="3">
    <location>
        <begin position="17"/>
        <end position="250"/>
    </location>
</feature>
<sequence length="334" mass="34772">MTVRVGLYYDLRNPGGARSWPAVYADALRRIADAEAAGADAVWLTEHHGFTDGYLPAPLTFAAAVAARTSRVRIGTAVVVAPFVPVQALAEQAAVVDILSGGRLELGLGAGWREAEFAAFGAAHGDRYAVLERVVTELGGRSAGGARIGTDRSAGGARTGPDLWSTGAATPPPVQDPLPLWVGARGPRGARIAGRTGAGLLWLDHELYRTYRDAFTGPGLPRVGGLVNLFLADDPDSALARIRPLARHNRATYAGNDRGAARGPAVLPKLQVVTPQQAAAVVRERTAGLPATDVFCFGDIGGLDADLVDRHVELVAGTLPRLLREPGPTAAGPG</sequence>
<dbReference type="EMBL" id="JAGINU010000001">
    <property type="protein sequence ID" value="MBP2366517.1"/>
    <property type="molecule type" value="Genomic_DNA"/>
</dbReference>
<comment type="caution">
    <text evidence="4">The sequence shown here is derived from an EMBL/GenBank/DDBJ whole genome shotgun (WGS) entry which is preliminary data.</text>
</comment>
<protein>
    <submittedName>
        <fullName evidence="4">Alkanesulfonate monooxygenase SsuD/methylene tetrahydromethanopterin reductase-like flavin-dependent oxidoreductase (Luciferase family)</fullName>
    </submittedName>
</protein>
<evidence type="ECO:0000256" key="1">
    <source>
        <dbReference type="ARBA" id="ARBA00023002"/>
    </source>
</evidence>
<dbReference type="Proteomes" id="UP001519295">
    <property type="component" value="Unassembled WGS sequence"/>
</dbReference>
<evidence type="ECO:0000313" key="4">
    <source>
        <dbReference type="EMBL" id="MBP2366517.1"/>
    </source>
</evidence>
<accession>A0ABS4VRH1</accession>
<dbReference type="InterPro" id="IPR036661">
    <property type="entry name" value="Luciferase-like_sf"/>
</dbReference>
<dbReference type="InterPro" id="IPR011251">
    <property type="entry name" value="Luciferase-like_dom"/>
</dbReference>
<evidence type="ECO:0000313" key="5">
    <source>
        <dbReference type="Proteomes" id="UP001519295"/>
    </source>
</evidence>
<organism evidence="4 5">
    <name type="scientific">Pseudonocardia parietis</name>
    <dbReference type="NCBI Taxonomy" id="570936"/>
    <lineage>
        <taxon>Bacteria</taxon>
        <taxon>Bacillati</taxon>
        <taxon>Actinomycetota</taxon>
        <taxon>Actinomycetes</taxon>
        <taxon>Pseudonocardiales</taxon>
        <taxon>Pseudonocardiaceae</taxon>
        <taxon>Pseudonocardia</taxon>
    </lineage>
</organism>
<gene>
    <name evidence="4" type="ORF">JOF36_002213</name>
</gene>
<dbReference type="PANTHER" id="PTHR30137">
    <property type="entry name" value="LUCIFERASE-LIKE MONOOXYGENASE"/>
    <property type="match status" value="1"/>
</dbReference>
<dbReference type="PANTHER" id="PTHR30137:SF8">
    <property type="entry name" value="BLR5498 PROTEIN"/>
    <property type="match status" value="1"/>
</dbReference>
<evidence type="ECO:0000256" key="2">
    <source>
        <dbReference type="ARBA" id="ARBA00023033"/>
    </source>
</evidence>
<proteinExistence type="predicted"/>
<dbReference type="SUPFAM" id="SSF51679">
    <property type="entry name" value="Bacterial luciferase-like"/>
    <property type="match status" value="1"/>
</dbReference>
<evidence type="ECO:0000259" key="3">
    <source>
        <dbReference type="Pfam" id="PF00296"/>
    </source>
</evidence>
<dbReference type="Gene3D" id="3.20.20.30">
    <property type="entry name" value="Luciferase-like domain"/>
    <property type="match status" value="1"/>
</dbReference>
<keyword evidence="1" id="KW-0560">Oxidoreductase</keyword>